<organism evidence="1 2">
    <name type="scientific">Trichonephila clavata</name>
    <name type="common">Joro spider</name>
    <name type="synonym">Nephila clavata</name>
    <dbReference type="NCBI Taxonomy" id="2740835"/>
    <lineage>
        <taxon>Eukaryota</taxon>
        <taxon>Metazoa</taxon>
        <taxon>Ecdysozoa</taxon>
        <taxon>Arthropoda</taxon>
        <taxon>Chelicerata</taxon>
        <taxon>Arachnida</taxon>
        <taxon>Araneae</taxon>
        <taxon>Araneomorphae</taxon>
        <taxon>Entelegynae</taxon>
        <taxon>Araneoidea</taxon>
        <taxon>Nephilidae</taxon>
        <taxon>Trichonephila</taxon>
    </lineage>
</organism>
<evidence type="ECO:0000313" key="2">
    <source>
        <dbReference type="Proteomes" id="UP000887116"/>
    </source>
</evidence>
<dbReference type="AlphaFoldDB" id="A0A8X6G364"/>
<proteinExistence type="predicted"/>
<accession>A0A8X6G364</accession>
<name>A0A8X6G364_TRICU</name>
<comment type="caution">
    <text evidence="1">The sequence shown here is derived from an EMBL/GenBank/DDBJ whole genome shotgun (WGS) entry which is preliminary data.</text>
</comment>
<evidence type="ECO:0000313" key="1">
    <source>
        <dbReference type="EMBL" id="GFQ73153.1"/>
    </source>
</evidence>
<reference evidence="1" key="1">
    <citation type="submission" date="2020-07" db="EMBL/GenBank/DDBJ databases">
        <title>Multicomponent nature underlies the extraordinary mechanical properties of spider dragline silk.</title>
        <authorList>
            <person name="Kono N."/>
            <person name="Nakamura H."/>
            <person name="Mori M."/>
            <person name="Yoshida Y."/>
            <person name="Ohtoshi R."/>
            <person name="Malay A.D."/>
            <person name="Moran D.A.P."/>
            <person name="Tomita M."/>
            <person name="Numata K."/>
            <person name="Arakawa K."/>
        </authorList>
    </citation>
    <scope>NUCLEOTIDE SEQUENCE</scope>
</reference>
<sequence>MGSSIAGGGFSVYNISKMYEASPLVGIMEGFKHQWQNFAGGKLESLGSWATHLPDRLAGGAANLLGRIPRVGGVLKYAIDVPRKFVGATIEATKFATSPENDVDKLEEKFTGHLELIKKILHIEGLVNI</sequence>
<keyword evidence="2" id="KW-1185">Reference proteome</keyword>
<dbReference type="EMBL" id="BMAO01001414">
    <property type="protein sequence ID" value="GFQ73153.1"/>
    <property type="molecule type" value="Genomic_DNA"/>
</dbReference>
<gene>
    <name evidence="1" type="ORF">TNCT_542441</name>
</gene>
<protein>
    <submittedName>
        <fullName evidence="1">Uncharacterized protein</fullName>
    </submittedName>
</protein>
<dbReference type="Proteomes" id="UP000887116">
    <property type="component" value="Unassembled WGS sequence"/>
</dbReference>